<reference evidence="5 6" key="1">
    <citation type="submission" date="2018-10" db="EMBL/GenBank/DDBJ databases">
        <title>Isolation from cow dung.</title>
        <authorList>
            <person name="Ling L."/>
        </authorList>
    </citation>
    <scope>NUCLEOTIDE SEQUENCE [LARGE SCALE GENOMIC DNA]</scope>
    <source>
        <strain evidence="5 6">NEAU-LL90</strain>
    </source>
</reference>
<feature type="region of interest" description="Disordered" evidence="3">
    <location>
        <begin position="1"/>
        <end position="67"/>
    </location>
</feature>
<feature type="domain" description="HTH tetR-type" evidence="4">
    <location>
        <begin position="66"/>
        <end position="126"/>
    </location>
</feature>
<dbReference type="OrthoDB" id="4331447at2"/>
<gene>
    <name evidence="5" type="ORF">EBN03_11640</name>
</gene>
<accession>A0A3M2L7T7</accession>
<feature type="DNA-binding region" description="H-T-H motif" evidence="2">
    <location>
        <begin position="89"/>
        <end position="108"/>
    </location>
</feature>
<proteinExistence type="predicted"/>
<dbReference type="EMBL" id="RFFH01000004">
    <property type="protein sequence ID" value="RMI32623.1"/>
    <property type="molecule type" value="Genomic_DNA"/>
</dbReference>
<dbReference type="Pfam" id="PF00440">
    <property type="entry name" value="TetR_N"/>
    <property type="match status" value="1"/>
</dbReference>
<dbReference type="SUPFAM" id="SSF48498">
    <property type="entry name" value="Tetracyclin repressor-like, C-terminal domain"/>
    <property type="match status" value="1"/>
</dbReference>
<evidence type="ECO:0000259" key="4">
    <source>
        <dbReference type="PROSITE" id="PS50977"/>
    </source>
</evidence>
<keyword evidence="6" id="KW-1185">Reference proteome</keyword>
<dbReference type="PANTHER" id="PTHR30055:SF226">
    <property type="entry name" value="HTH-TYPE TRANSCRIPTIONAL REGULATOR PKSA"/>
    <property type="match status" value="1"/>
</dbReference>
<dbReference type="Gene3D" id="1.10.10.60">
    <property type="entry name" value="Homeodomain-like"/>
    <property type="match status" value="1"/>
</dbReference>
<organism evidence="5 6">
    <name type="scientific">Nocardia stercoris</name>
    <dbReference type="NCBI Taxonomy" id="2483361"/>
    <lineage>
        <taxon>Bacteria</taxon>
        <taxon>Bacillati</taxon>
        <taxon>Actinomycetota</taxon>
        <taxon>Actinomycetes</taxon>
        <taxon>Mycobacteriales</taxon>
        <taxon>Nocardiaceae</taxon>
        <taxon>Nocardia</taxon>
    </lineage>
</organism>
<dbReference type="GO" id="GO:0000976">
    <property type="term" value="F:transcription cis-regulatory region binding"/>
    <property type="evidence" value="ECO:0007669"/>
    <property type="project" value="TreeGrafter"/>
</dbReference>
<dbReference type="InterPro" id="IPR036271">
    <property type="entry name" value="Tet_transcr_reg_TetR-rel_C_sf"/>
</dbReference>
<dbReference type="AlphaFoldDB" id="A0A3M2L7T7"/>
<comment type="caution">
    <text evidence="5">The sequence shown here is derived from an EMBL/GenBank/DDBJ whole genome shotgun (WGS) entry which is preliminary data.</text>
</comment>
<evidence type="ECO:0000313" key="6">
    <source>
        <dbReference type="Proteomes" id="UP000279275"/>
    </source>
</evidence>
<dbReference type="GO" id="GO:0003700">
    <property type="term" value="F:DNA-binding transcription factor activity"/>
    <property type="evidence" value="ECO:0007669"/>
    <property type="project" value="TreeGrafter"/>
</dbReference>
<dbReference type="Proteomes" id="UP000279275">
    <property type="component" value="Unassembled WGS sequence"/>
</dbReference>
<dbReference type="SUPFAM" id="SSF46689">
    <property type="entry name" value="Homeodomain-like"/>
    <property type="match status" value="1"/>
</dbReference>
<feature type="compositionally biased region" description="Low complexity" evidence="3">
    <location>
        <begin position="13"/>
        <end position="31"/>
    </location>
</feature>
<sequence>MLAEAVYRQSPVSANAARDPADAPNRSSGRVIGRRRREADEAVTATGESARSGRHYAGRTPEERAGRRRERLLAAALELYGTQGYRGTSIEQLCAGASISTRSFYEEMGSQENLLIALADSIATEAAVALAALRVDPALPLATRIALAFRAYFEVTCRDKKTARVCFVEVIGVSPAVEQWRARWRARMGEVLLSNTQPAIDSGEVVAGDYRLFIVAVLGAVNSLAQELAMADNPPTIDEICTELAAFISARIAAA</sequence>
<evidence type="ECO:0000256" key="2">
    <source>
        <dbReference type="PROSITE-ProRule" id="PRU00335"/>
    </source>
</evidence>
<keyword evidence="1 2" id="KW-0238">DNA-binding</keyword>
<dbReference type="Gene3D" id="1.10.357.10">
    <property type="entry name" value="Tetracycline Repressor, domain 2"/>
    <property type="match status" value="1"/>
</dbReference>
<evidence type="ECO:0000256" key="1">
    <source>
        <dbReference type="ARBA" id="ARBA00023125"/>
    </source>
</evidence>
<protein>
    <submittedName>
        <fullName evidence="5">TetR/AcrR family transcriptional regulator</fullName>
    </submittedName>
</protein>
<evidence type="ECO:0000256" key="3">
    <source>
        <dbReference type="SAM" id="MobiDB-lite"/>
    </source>
</evidence>
<dbReference type="PROSITE" id="PS50977">
    <property type="entry name" value="HTH_TETR_2"/>
    <property type="match status" value="1"/>
</dbReference>
<evidence type="ECO:0000313" key="5">
    <source>
        <dbReference type="EMBL" id="RMI32623.1"/>
    </source>
</evidence>
<dbReference type="InterPro" id="IPR001647">
    <property type="entry name" value="HTH_TetR"/>
</dbReference>
<dbReference type="InterPro" id="IPR050109">
    <property type="entry name" value="HTH-type_TetR-like_transc_reg"/>
</dbReference>
<dbReference type="InterPro" id="IPR009057">
    <property type="entry name" value="Homeodomain-like_sf"/>
</dbReference>
<dbReference type="PANTHER" id="PTHR30055">
    <property type="entry name" value="HTH-TYPE TRANSCRIPTIONAL REGULATOR RUTR"/>
    <property type="match status" value="1"/>
</dbReference>
<name>A0A3M2L7T7_9NOCA</name>